<keyword evidence="2" id="KW-0472">Membrane</keyword>
<keyword evidence="2" id="KW-1133">Transmembrane helix</keyword>
<keyword evidence="2" id="KW-0812">Transmembrane</keyword>
<evidence type="ECO:0000256" key="1">
    <source>
        <dbReference type="SAM" id="MobiDB-lite"/>
    </source>
</evidence>
<comment type="caution">
    <text evidence="3">The sequence shown here is derived from an EMBL/GenBank/DDBJ whole genome shotgun (WGS) entry which is preliminary data.</text>
</comment>
<dbReference type="Proteomes" id="UP001324427">
    <property type="component" value="Unassembled WGS sequence"/>
</dbReference>
<organism evidence="3 4">
    <name type="scientific">Oleoguttula mirabilis</name>
    <dbReference type="NCBI Taxonomy" id="1507867"/>
    <lineage>
        <taxon>Eukaryota</taxon>
        <taxon>Fungi</taxon>
        <taxon>Dikarya</taxon>
        <taxon>Ascomycota</taxon>
        <taxon>Pezizomycotina</taxon>
        <taxon>Dothideomycetes</taxon>
        <taxon>Dothideomycetidae</taxon>
        <taxon>Mycosphaerellales</taxon>
        <taxon>Teratosphaeriaceae</taxon>
        <taxon>Oleoguttula</taxon>
    </lineage>
</organism>
<accession>A0AAV9JB93</accession>
<feature type="compositionally biased region" description="Low complexity" evidence="1">
    <location>
        <begin position="226"/>
        <end position="239"/>
    </location>
</feature>
<evidence type="ECO:0000313" key="3">
    <source>
        <dbReference type="EMBL" id="KAK4542086.1"/>
    </source>
</evidence>
<feature type="region of interest" description="Disordered" evidence="1">
    <location>
        <begin position="165"/>
        <end position="200"/>
    </location>
</feature>
<feature type="region of interest" description="Disordered" evidence="1">
    <location>
        <begin position="226"/>
        <end position="247"/>
    </location>
</feature>
<protein>
    <submittedName>
        <fullName evidence="3">Uncharacterized protein</fullName>
    </submittedName>
</protein>
<dbReference type="EMBL" id="JAVFHQ010000045">
    <property type="protein sequence ID" value="KAK4542086.1"/>
    <property type="molecule type" value="Genomic_DNA"/>
</dbReference>
<feature type="transmembrane region" description="Helical" evidence="2">
    <location>
        <begin position="286"/>
        <end position="307"/>
    </location>
</feature>
<proteinExistence type="predicted"/>
<name>A0AAV9JB93_9PEZI</name>
<evidence type="ECO:0000256" key="2">
    <source>
        <dbReference type="SAM" id="Phobius"/>
    </source>
</evidence>
<evidence type="ECO:0000313" key="4">
    <source>
        <dbReference type="Proteomes" id="UP001324427"/>
    </source>
</evidence>
<feature type="compositionally biased region" description="Low complexity" evidence="1">
    <location>
        <begin position="180"/>
        <end position="192"/>
    </location>
</feature>
<reference evidence="3 4" key="1">
    <citation type="submission" date="2021-11" db="EMBL/GenBank/DDBJ databases">
        <title>Black yeast isolated from Biological Soil Crust.</title>
        <authorList>
            <person name="Kurbessoian T."/>
        </authorList>
    </citation>
    <scope>NUCLEOTIDE SEQUENCE [LARGE SCALE GENOMIC DNA]</scope>
    <source>
        <strain evidence="3 4">CCFEE 5522</strain>
    </source>
</reference>
<gene>
    <name evidence="3" type="ORF">LTR36_007117</name>
</gene>
<dbReference type="AlphaFoldDB" id="A0AAV9JB93"/>
<sequence length="308" mass="30243">MKIRSSAVAAIAATGTYAQSNTTWIASTMTTASSSVSYTTVTYDDCPSQSMESMITVTNGVTVTYCPECEMQSQTSKPSGPGYTTTYTTTYLSLCPTGVVPATYTVTESCTDATPTWTPGPSHIPNGFTVTTKQCTVCDTTPTAVTITEPCGCEATEGVPASNTAVMTTPAAPGGGSGSPSGSPAAATSPAACNGEDCGGSGNQSPSGKASASVCNGADCGGSANTSPAPAAGASGSTAPPYPTASTITETCPGPQCRAAASSYPSGVSYGNTSGIEPSPGAASSLSSIGVLSSFIMAVIVAALAFML</sequence>
<keyword evidence="4" id="KW-1185">Reference proteome</keyword>